<dbReference type="STRING" id="282197.SAMN04488517_1065"/>
<protein>
    <submittedName>
        <fullName evidence="2">Uncharacterized protein</fullName>
    </submittedName>
</protein>
<evidence type="ECO:0000313" key="3">
    <source>
        <dbReference type="Proteomes" id="UP000048908"/>
    </source>
</evidence>
<evidence type="ECO:0000313" key="2">
    <source>
        <dbReference type="EMBL" id="CTQ31859.1"/>
    </source>
</evidence>
<name>A0A0M6XL82_9RHOB</name>
<keyword evidence="3" id="KW-1185">Reference proteome</keyword>
<keyword evidence="1" id="KW-0472">Membrane</keyword>
<gene>
    <name evidence="2" type="ORF">JAN5088_00618</name>
</gene>
<keyword evidence="1" id="KW-0812">Transmembrane</keyword>
<feature type="transmembrane region" description="Helical" evidence="1">
    <location>
        <begin position="17"/>
        <end position="40"/>
    </location>
</feature>
<keyword evidence="1" id="KW-1133">Transmembrane helix</keyword>
<dbReference type="Proteomes" id="UP000048908">
    <property type="component" value="Unassembled WGS sequence"/>
</dbReference>
<accession>A0A0M6XL82</accession>
<sequence length="64" mass="6583">MRFPLEAVGGYSGLDELIALAVIVPALLAAAVVTLIVFAGRGVSARLQGRTRASDSAPAHRGHD</sequence>
<reference evidence="2 3" key="1">
    <citation type="submission" date="2015-07" db="EMBL/GenBank/DDBJ databases">
        <authorList>
            <person name="Noorani M."/>
        </authorList>
    </citation>
    <scope>NUCLEOTIDE SEQUENCE [LARGE SCALE GENOMIC DNA]</scope>
    <source>
        <strain evidence="2 3">CECT 5088</strain>
    </source>
</reference>
<dbReference type="EMBL" id="CXPG01000011">
    <property type="protein sequence ID" value="CTQ31859.1"/>
    <property type="molecule type" value="Genomic_DNA"/>
</dbReference>
<dbReference type="RefSeq" id="WP_055681331.1">
    <property type="nucleotide sequence ID" value="NZ_CXPG01000011.1"/>
</dbReference>
<organism evidence="2 3">
    <name type="scientific">Jannaschia rubra</name>
    <dbReference type="NCBI Taxonomy" id="282197"/>
    <lineage>
        <taxon>Bacteria</taxon>
        <taxon>Pseudomonadati</taxon>
        <taxon>Pseudomonadota</taxon>
        <taxon>Alphaproteobacteria</taxon>
        <taxon>Rhodobacterales</taxon>
        <taxon>Roseobacteraceae</taxon>
        <taxon>Jannaschia</taxon>
    </lineage>
</organism>
<evidence type="ECO:0000256" key="1">
    <source>
        <dbReference type="SAM" id="Phobius"/>
    </source>
</evidence>
<dbReference type="AlphaFoldDB" id="A0A0M6XL82"/>
<proteinExistence type="predicted"/>